<keyword evidence="2" id="KW-1003">Cell membrane</keyword>
<feature type="transmembrane region" description="Helical" evidence="8">
    <location>
        <begin position="134"/>
        <end position="153"/>
    </location>
</feature>
<evidence type="ECO:0000256" key="4">
    <source>
        <dbReference type="ARBA" id="ARBA00022679"/>
    </source>
</evidence>
<evidence type="ECO:0000313" key="9">
    <source>
        <dbReference type="EMBL" id="UGS34013.1"/>
    </source>
</evidence>
<feature type="transmembrane region" description="Helical" evidence="8">
    <location>
        <begin position="285"/>
        <end position="305"/>
    </location>
</feature>
<evidence type="ECO:0000256" key="6">
    <source>
        <dbReference type="ARBA" id="ARBA00022989"/>
    </source>
</evidence>
<protein>
    <recommendedName>
        <fullName evidence="11">Glycosyltransferase RgtA/B/C/D-like domain-containing protein</fullName>
    </recommendedName>
</protein>
<keyword evidence="6 8" id="KW-1133">Transmembrane helix</keyword>
<feature type="transmembrane region" description="Helical" evidence="8">
    <location>
        <begin position="165"/>
        <end position="193"/>
    </location>
</feature>
<reference evidence="9" key="1">
    <citation type="journal article" date="2022" name="Int. J. Syst. Evol. Microbiol.">
        <title>Pseudomonas aegrilactucae sp. nov. and Pseudomonas morbosilactucae sp. nov., pathogens causing bacterial rot of lettuce in Japan.</title>
        <authorList>
            <person name="Sawada H."/>
            <person name="Fujikawa T."/>
            <person name="Satou M."/>
        </authorList>
    </citation>
    <scope>NUCLEOTIDE SEQUENCE</scope>
    <source>
        <strain evidence="9">0166_1</strain>
    </source>
</reference>
<evidence type="ECO:0000256" key="3">
    <source>
        <dbReference type="ARBA" id="ARBA00022676"/>
    </source>
</evidence>
<evidence type="ECO:0000313" key="10">
    <source>
        <dbReference type="Proteomes" id="UP001162834"/>
    </source>
</evidence>
<feature type="transmembrane region" description="Helical" evidence="8">
    <location>
        <begin position="253"/>
        <end position="273"/>
    </location>
</feature>
<dbReference type="PANTHER" id="PTHR33908">
    <property type="entry name" value="MANNOSYLTRANSFERASE YKCB-RELATED"/>
    <property type="match status" value="1"/>
</dbReference>
<keyword evidence="5 8" id="KW-0812">Transmembrane</keyword>
<dbReference type="GO" id="GO:0016763">
    <property type="term" value="F:pentosyltransferase activity"/>
    <property type="evidence" value="ECO:0007669"/>
    <property type="project" value="TreeGrafter"/>
</dbReference>
<dbReference type="AlphaFoldDB" id="A0A9E6XTV4"/>
<keyword evidence="10" id="KW-1185">Reference proteome</keyword>
<dbReference type="Proteomes" id="UP001162834">
    <property type="component" value="Chromosome"/>
</dbReference>
<evidence type="ECO:0000256" key="1">
    <source>
        <dbReference type="ARBA" id="ARBA00004651"/>
    </source>
</evidence>
<organism evidence="9 10">
    <name type="scientific">Capillimicrobium parvum</name>
    <dbReference type="NCBI Taxonomy" id="2884022"/>
    <lineage>
        <taxon>Bacteria</taxon>
        <taxon>Bacillati</taxon>
        <taxon>Actinomycetota</taxon>
        <taxon>Thermoleophilia</taxon>
        <taxon>Solirubrobacterales</taxon>
        <taxon>Capillimicrobiaceae</taxon>
        <taxon>Capillimicrobium</taxon>
    </lineage>
</organism>
<sequence>MRSVSRARLLYGAGLLALIVLSLFLRTREMGAHFWIDEGLSIGIARHPFFDIPGVLLQDGSPPLYYMVLHLWIQLVGEGEAATHWLSLFFALACIPVALWAGTSLFDRRVGWVLAGLTAINPFLTSYAQETRMYSLVVLLGMLATAFYLHAYVYDRRRYRIPFGVALVLLLYTHNWGLFLGFAFAVGIAVRWFTFTKGAPERRQLLRDAAVGFGTTALLYLPWVPSFISQALNTGAPWANAPGFRTLVRAPDLLLGGFGGTVILLLAAGAGLGTVAQRGLRERNVLVPVLAVIAVAPIVVAWLTSQVSPAWATRYLAVAVAPLLVLAALGLTRAGRLGIAGLAILAIMWLSASAPSTKSNAHYVAYEIGGQLKRGDLVISTQPEQIPVLSLYIDRWRKRLGRPGDVTYASPFGIQKDTGVTDWRDGTEHFDRTGIDTQLMPLLDKMPVGGQVALIVPKVFKPKRWTAPWTSRVLERSIEYQGILRGDPRYELTATVPLWFGGPGPNPLQGLLFRKYRNG</sequence>
<feature type="transmembrane region" description="Helical" evidence="8">
    <location>
        <begin position="311"/>
        <end position="330"/>
    </location>
</feature>
<evidence type="ECO:0008006" key="11">
    <source>
        <dbReference type="Google" id="ProtNLM"/>
    </source>
</evidence>
<feature type="transmembrane region" description="Helical" evidence="8">
    <location>
        <begin position="7"/>
        <end position="25"/>
    </location>
</feature>
<dbReference type="KEGG" id="sbae:DSM104329_00380"/>
<keyword evidence="3" id="KW-0328">Glycosyltransferase</keyword>
<accession>A0A9E6XTV4</accession>
<feature type="transmembrane region" description="Helical" evidence="8">
    <location>
        <begin position="85"/>
        <end position="103"/>
    </location>
</feature>
<comment type="subcellular location">
    <subcellularLocation>
        <location evidence="1">Cell membrane</location>
        <topology evidence="1">Multi-pass membrane protein</topology>
    </subcellularLocation>
</comment>
<feature type="transmembrane region" description="Helical" evidence="8">
    <location>
        <begin position="110"/>
        <end position="128"/>
    </location>
</feature>
<dbReference type="GO" id="GO:0005886">
    <property type="term" value="C:plasma membrane"/>
    <property type="evidence" value="ECO:0007669"/>
    <property type="project" value="UniProtKB-SubCell"/>
</dbReference>
<keyword evidence="4" id="KW-0808">Transferase</keyword>
<evidence type="ECO:0000256" key="7">
    <source>
        <dbReference type="ARBA" id="ARBA00023136"/>
    </source>
</evidence>
<proteinExistence type="predicted"/>
<evidence type="ECO:0000256" key="8">
    <source>
        <dbReference type="SAM" id="Phobius"/>
    </source>
</evidence>
<dbReference type="GO" id="GO:0009103">
    <property type="term" value="P:lipopolysaccharide biosynthetic process"/>
    <property type="evidence" value="ECO:0007669"/>
    <property type="project" value="UniProtKB-ARBA"/>
</dbReference>
<evidence type="ECO:0000256" key="5">
    <source>
        <dbReference type="ARBA" id="ARBA00022692"/>
    </source>
</evidence>
<dbReference type="InterPro" id="IPR050297">
    <property type="entry name" value="LipidA_mod_glycosyltrf_83"/>
</dbReference>
<gene>
    <name evidence="9" type="ORF">DSM104329_00380</name>
</gene>
<dbReference type="PANTHER" id="PTHR33908:SF11">
    <property type="entry name" value="MEMBRANE PROTEIN"/>
    <property type="match status" value="1"/>
</dbReference>
<feature type="transmembrane region" description="Helical" evidence="8">
    <location>
        <begin position="337"/>
        <end position="354"/>
    </location>
</feature>
<dbReference type="EMBL" id="CP087164">
    <property type="protein sequence ID" value="UGS34013.1"/>
    <property type="molecule type" value="Genomic_DNA"/>
</dbReference>
<keyword evidence="7 8" id="KW-0472">Membrane</keyword>
<name>A0A9E6XTV4_9ACTN</name>
<evidence type="ECO:0000256" key="2">
    <source>
        <dbReference type="ARBA" id="ARBA00022475"/>
    </source>
</evidence>